<dbReference type="AlphaFoldDB" id="A0A6L6G8K5"/>
<evidence type="ECO:0000313" key="1">
    <source>
        <dbReference type="EMBL" id="MTD01784.1"/>
    </source>
</evidence>
<sequence>MDKHLVLSNQQLLDVVGGNAPGNAVLGGLGGLQTGIKYCKVPHPVLKGVCIVGFTTAGAYLAYKAN</sequence>
<dbReference type="GeneID" id="93825800"/>
<gene>
    <name evidence="1" type="ORF">GKS16_05800</name>
</gene>
<organism evidence="1 2">
    <name type="scientific">Streptococcus uberis</name>
    <dbReference type="NCBI Taxonomy" id="1349"/>
    <lineage>
        <taxon>Bacteria</taxon>
        <taxon>Bacillati</taxon>
        <taxon>Bacillota</taxon>
        <taxon>Bacilli</taxon>
        <taxon>Lactobacillales</taxon>
        <taxon>Streptococcaceae</taxon>
        <taxon>Streptococcus</taxon>
    </lineage>
</organism>
<dbReference type="EMBL" id="WLXI01000040">
    <property type="protein sequence ID" value="MTD01784.1"/>
    <property type="molecule type" value="Genomic_DNA"/>
</dbReference>
<dbReference type="OMA" id="CKIPHPV"/>
<name>A0A6L6G8K5_STRUB</name>
<reference evidence="1 2" key="1">
    <citation type="submission" date="2019-11" db="EMBL/GenBank/DDBJ databases">
        <title>Streptococcus uberis isolated from clinical mastitis cases on a southeastern Queensland dairy.</title>
        <authorList>
            <person name="Workentine M.L."/>
            <person name="Price R."/>
            <person name="Olchowy T."/>
        </authorList>
    </citation>
    <scope>NUCLEOTIDE SEQUENCE [LARGE SCALE GENOMIC DNA]</scope>
    <source>
        <strain evidence="1 2">OLC4459-A17</strain>
    </source>
</reference>
<accession>A0A6L6G8K5</accession>
<comment type="caution">
    <text evidence="1">The sequence shown here is derived from an EMBL/GenBank/DDBJ whole genome shotgun (WGS) entry which is preliminary data.</text>
</comment>
<evidence type="ECO:0000313" key="2">
    <source>
        <dbReference type="Proteomes" id="UP000483839"/>
    </source>
</evidence>
<dbReference type="Proteomes" id="UP000483839">
    <property type="component" value="Unassembled WGS sequence"/>
</dbReference>
<dbReference type="RefSeq" id="WP_012658034.1">
    <property type="nucleotide sequence ID" value="NZ_BAABQA010000003.1"/>
</dbReference>
<proteinExistence type="predicted"/>
<protein>
    <submittedName>
        <fullName evidence="1">Bacteriocin</fullName>
    </submittedName>
</protein>